<dbReference type="Pfam" id="PF12801">
    <property type="entry name" value="Fer4_5"/>
    <property type="match status" value="1"/>
</dbReference>
<keyword evidence="3" id="KW-0479">Metal-binding</keyword>
<keyword evidence="6" id="KW-0411">Iron-sulfur</keyword>
<dbReference type="AlphaFoldDB" id="A0A7W5DR98"/>
<name>A0A7W5DR98_9PORP</name>
<dbReference type="GO" id="GO:0005886">
    <property type="term" value="C:plasma membrane"/>
    <property type="evidence" value="ECO:0007669"/>
    <property type="project" value="TreeGrafter"/>
</dbReference>
<evidence type="ECO:0000259" key="8">
    <source>
        <dbReference type="PROSITE" id="PS51379"/>
    </source>
</evidence>
<evidence type="ECO:0000256" key="6">
    <source>
        <dbReference type="ARBA" id="ARBA00023014"/>
    </source>
</evidence>
<feature type="transmembrane region" description="Helical" evidence="7">
    <location>
        <begin position="36"/>
        <end position="57"/>
    </location>
</feature>
<dbReference type="EMBL" id="JACHYB010000001">
    <property type="protein sequence ID" value="MBB3187630.1"/>
    <property type="molecule type" value="Genomic_DNA"/>
</dbReference>
<reference evidence="9 10" key="1">
    <citation type="submission" date="2020-08" db="EMBL/GenBank/DDBJ databases">
        <title>Genomic Encyclopedia of Type Strains, Phase IV (KMG-IV): sequencing the most valuable type-strain genomes for metagenomic binning, comparative biology and taxonomic classification.</title>
        <authorList>
            <person name="Goeker M."/>
        </authorList>
    </citation>
    <scope>NUCLEOTIDE SEQUENCE [LARGE SCALE GENOMIC DNA]</scope>
    <source>
        <strain evidence="9 10">DSM 27471</strain>
    </source>
</reference>
<feature type="transmembrane region" description="Helical" evidence="7">
    <location>
        <begin position="12"/>
        <end position="30"/>
    </location>
</feature>
<dbReference type="PANTHER" id="PTHR30176">
    <property type="entry name" value="FERREDOXIN-TYPE PROTEIN NAPH"/>
    <property type="match status" value="1"/>
</dbReference>
<dbReference type="PROSITE" id="PS00198">
    <property type="entry name" value="4FE4S_FER_1"/>
    <property type="match status" value="1"/>
</dbReference>
<keyword evidence="7" id="KW-1133">Transmembrane helix</keyword>
<dbReference type="PANTHER" id="PTHR30176:SF3">
    <property type="entry name" value="FERREDOXIN-TYPE PROTEIN NAPH"/>
    <property type="match status" value="1"/>
</dbReference>
<dbReference type="PROSITE" id="PS51379">
    <property type="entry name" value="4FE4S_FER_2"/>
    <property type="match status" value="2"/>
</dbReference>
<feature type="domain" description="4Fe-4S ferredoxin-type" evidence="8">
    <location>
        <begin position="133"/>
        <end position="166"/>
    </location>
</feature>
<dbReference type="Gene3D" id="3.30.70.20">
    <property type="match status" value="1"/>
</dbReference>
<accession>A0A7W5DR98</accession>
<dbReference type="RefSeq" id="WP_183413375.1">
    <property type="nucleotide sequence ID" value="NZ_JACHYB010000001.1"/>
</dbReference>
<dbReference type="InterPro" id="IPR017896">
    <property type="entry name" value="4Fe4S_Fe-S-bd"/>
</dbReference>
<keyword evidence="4" id="KW-0249">Electron transport</keyword>
<dbReference type="GO" id="GO:0051539">
    <property type="term" value="F:4 iron, 4 sulfur cluster binding"/>
    <property type="evidence" value="ECO:0007669"/>
    <property type="project" value="UniProtKB-KW"/>
</dbReference>
<evidence type="ECO:0000313" key="9">
    <source>
        <dbReference type="EMBL" id="MBB3187630.1"/>
    </source>
</evidence>
<protein>
    <submittedName>
        <fullName evidence="9">Polyferredoxin</fullName>
    </submittedName>
</protein>
<evidence type="ECO:0000313" key="10">
    <source>
        <dbReference type="Proteomes" id="UP000544222"/>
    </source>
</evidence>
<keyword evidence="1" id="KW-0813">Transport</keyword>
<dbReference type="Proteomes" id="UP000544222">
    <property type="component" value="Unassembled WGS sequence"/>
</dbReference>
<feature type="domain" description="4Fe-4S ferredoxin-type" evidence="8">
    <location>
        <begin position="101"/>
        <end position="130"/>
    </location>
</feature>
<keyword evidence="7" id="KW-0812">Transmembrane</keyword>
<dbReference type="GO" id="GO:0046872">
    <property type="term" value="F:metal ion binding"/>
    <property type="evidence" value="ECO:0007669"/>
    <property type="project" value="UniProtKB-KW"/>
</dbReference>
<evidence type="ECO:0000256" key="3">
    <source>
        <dbReference type="ARBA" id="ARBA00022723"/>
    </source>
</evidence>
<evidence type="ECO:0000256" key="2">
    <source>
        <dbReference type="ARBA" id="ARBA00022485"/>
    </source>
</evidence>
<evidence type="ECO:0000256" key="1">
    <source>
        <dbReference type="ARBA" id="ARBA00022448"/>
    </source>
</evidence>
<dbReference type="SUPFAM" id="SSF54862">
    <property type="entry name" value="4Fe-4S ferredoxins"/>
    <property type="match status" value="1"/>
</dbReference>
<evidence type="ECO:0000256" key="5">
    <source>
        <dbReference type="ARBA" id="ARBA00023004"/>
    </source>
</evidence>
<organism evidence="9 10">
    <name type="scientific">Microbacter margulisiae</name>
    <dbReference type="NCBI Taxonomy" id="1350067"/>
    <lineage>
        <taxon>Bacteria</taxon>
        <taxon>Pseudomonadati</taxon>
        <taxon>Bacteroidota</taxon>
        <taxon>Bacteroidia</taxon>
        <taxon>Bacteroidales</taxon>
        <taxon>Porphyromonadaceae</taxon>
        <taxon>Microbacter</taxon>
    </lineage>
</organism>
<keyword evidence="5" id="KW-0408">Iron</keyword>
<evidence type="ECO:0000256" key="4">
    <source>
        <dbReference type="ARBA" id="ARBA00022982"/>
    </source>
</evidence>
<evidence type="ECO:0000256" key="7">
    <source>
        <dbReference type="SAM" id="Phobius"/>
    </source>
</evidence>
<gene>
    <name evidence="9" type="ORF">FHX64_001793</name>
</gene>
<dbReference type="InterPro" id="IPR051684">
    <property type="entry name" value="Electron_Trans/Redox"/>
</dbReference>
<proteinExistence type="predicted"/>
<dbReference type="InterPro" id="IPR017900">
    <property type="entry name" value="4Fe4S_Fe_S_CS"/>
</dbReference>
<comment type="caution">
    <text evidence="9">The sequence shown here is derived from an EMBL/GenBank/DDBJ whole genome shotgun (WGS) entry which is preliminary data.</text>
</comment>
<keyword evidence="2" id="KW-0004">4Fe-4S</keyword>
<sequence>MNKVAKALINKRFYILIALGIGVYLTVSMLHISLWYVVGAGVLLGVIFGKVFCRWVCPMGLIMELLMSFSPDTKVQQMYQYHKIGCPIAWISGWLNRMSLFHINLKTDSCKSCGLCDKKCYIVAMEPTKYSLYKPDKINPGNSYTCSKCLQCVAACPNGSLKYKVRK</sequence>
<keyword evidence="10" id="KW-1185">Reference proteome</keyword>
<keyword evidence="7" id="KW-0472">Membrane</keyword>